<name>A0A9W7SYP8_9PEZI</name>
<dbReference type="EMBL" id="RIBY02000446">
    <property type="protein sequence ID" value="KAH9842223.1"/>
    <property type="molecule type" value="Genomic_DNA"/>
</dbReference>
<dbReference type="PANTHER" id="PTHR12363:SF33">
    <property type="entry name" value="IMPORTIN-13"/>
    <property type="match status" value="1"/>
</dbReference>
<comment type="similarity">
    <text evidence="2">Belongs to the importin beta family.</text>
</comment>
<accession>A0A9W7SYP8</accession>
<dbReference type="Gene3D" id="1.25.10.10">
    <property type="entry name" value="Leucine-rich Repeat Variant"/>
    <property type="match status" value="1"/>
</dbReference>
<dbReference type="InterPro" id="IPR011989">
    <property type="entry name" value="ARM-like"/>
</dbReference>
<comment type="caution">
    <text evidence="6">The sequence shown here is derived from an EMBL/GenBank/DDBJ whole genome shotgun (WGS) entry which is preliminary data.</text>
</comment>
<evidence type="ECO:0000256" key="3">
    <source>
        <dbReference type="ARBA" id="ARBA00022448"/>
    </source>
</evidence>
<protein>
    <submittedName>
        <fullName evidence="6">Importin 13</fullName>
    </submittedName>
</protein>
<dbReference type="Pfam" id="PF24140">
    <property type="entry name" value="TPR_TNPO3_IPO13_3rd"/>
    <property type="match status" value="1"/>
</dbReference>
<dbReference type="InterPro" id="IPR057942">
    <property type="entry name" value="TPR_TNPO3_IPO13_3rd"/>
</dbReference>
<evidence type="ECO:0000256" key="2">
    <source>
        <dbReference type="ARBA" id="ARBA00007991"/>
    </source>
</evidence>
<reference evidence="6 7" key="1">
    <citation type="journal article" date="2018" name="IMA Fungus">
        <title>IMA Genome-F 10: Nine draft genome sequences of Claviceps purpurea s.lat., including C. arundinis, C. humidiphila, and C. cf. spartinae, pseudomolecules for the pitch canker pathogen Fusarium circinatum, draft genome of Davidsoniella eucalypti, Grosmannia galeiformis, Quambalaria eucalypti, and Teratosphaeria destructans.</title>
        <authorList>
            <person name="Wingfield B.D."/>
            <person name="Liu M."/>
            <person name="Nguyen H.D."/>
            <person name="Lane F.A."/>
            <person name="Morgan S.W."/>
            <person name="De Vos L."/>
            <person name="Wilken P.M."/>
            <person name="Duong T.A."/>
            <person name="Aylward J."/>
            <person name="Coetzee M.P."/>
            <person name="Dadej K."/>
            <person name="De Beer Z.W."/>
            <person name="Findlay W."/>
            <person name="Havenga M."/>
            <person name="Kolarik M."/>
            <person name="Menzies J.G."/>
            <person name="Naidoo K."/>
            <person name="Pochopski O."/>
            <person name="Shoukouhi P."/>
            <person name="Santana Q.C."/>
            <person name="Seifert K.A."/>
            <person name="Soal N."/>
            <person name="Steenkamp E.T."/>
            <person name="Tatham C.T."/>
            <person name="van der Nest M.A."/>
            <person name="Wingfield M.J."/>
        </authorList>
    </citation>
    <scope>NUCLEOTIDE SEQUENCE [LARGE SCALE GENOMIC DNA]</scope>
    <source>
        <strain evidence="6">CMW44962</strain>
    </source>
</reference>
<dbReference type="GO" id="GO:0005737">
    <property type="term" value="C:cytoplasm"/>
    <property type="evidence" value="ECO:0007669"/>
    <property type="project" value="TreeGrafter"/>
</dbReference>
<keyword evidence="5" id="KW-0539">Nucleus</keyword>
<proteinExistence type="inferred from homology"/>
<reference evidence="6 7" key="2">
    <citation type="journal article" date="2021" name="Curr. Genet.">
        <title>Genetic response to nitrogen starvation in the aggressive Eucalyptus foliar pathogen Teratosphaeria destructans.</title>
        <authorList>
            <person name="Havenga M."/>
            <person name="Wingfield B.D."/>
            <person name="Wingfield M.J."/>
            <person name="Dreyer L.L."/>
            <person name="Roets F."/>
            <person name="Aylward J."/>
        </authorList>
    </citation>
    <scope>NUCLEOTIDE SEQUENCE [LARGE SCALE GENOMIC DNA]</scope>
    <source>
        <strain evidence="6">CMW44962</strain>
    </source>
</reference>
<evidence type="ECO:0000256" key="1">
    <source>
        <dbReference type="ARBA" id="ARBA00004123"/>
    </source>
</evidence>
<dbReference type="Proteomes" id="UP001138500">
    <property type="component" value="Unassembled WGS sequence"/>
</dbReference>
<evidence type="ECO:0000256" key="5">
    <source>
        <dbReference type="ARBA" id="ARBA00023242"/>
    </source>
</evidence>
<dbReference type="GO" id="GO:0006606">
    <property type="term" value="P:protein import into nucleus"/>
    <property type="evidence" value="ECO:0007669"/>
    <property type="project" value="TreeGrafter"/>
</dbReference>
<keyword evidence="3" id="KW-0813">Transport</keyword>
<dbReference type="PANTHER" id="PTHR12363">
    <property type="entry name" value="TRANSPORTIN 3 AND IMPORTIN 13"/>
    <property type="match status" value="1"/>
</dbReference>
<evidence type="ECO:0000256" key="4">
    <source>
        <dbReference type="ARBA" id="ARBA00022927"/>
    </source>
</evidence>
<sequence length="1005" mass="110328">MEQNANVIAPPQSIAEVEQLVKRLYSPGPPYLITSINDQLQKIQLSPEGWQVADTLLASNDPNVRFFGALTFTVKLNNDGSRATLDAETAQTVQSRLVSWLVRLVAKGESALVTKKLCSTLTTYYLRSPLLWKRPILHVAASMKHRDAIAESTLPEDSSLQDFLQGLESNGVIALLWLCGTLADEVVKADVDTAAHAEAHSQMDVIVADANALLAHTFSMPIENDDHRIQAESLKAFLNWVNYAQPIWPRKPECLKYLRDLIPAAMQCLMEPELQVDALDAFRDILESYTSFFQPSHMGLLARFITEQVQPILLQCLEEMEPGVLPYGQIVIAFGNAQIQQIVEHPHDDNESATIIKLHFDMLRAPGFPGDEDELSIQSIEFWNTYIEHVNDTTFSKDSNEPDPEWLSYSKSILTQLIELIWAKMWTPPSEIAKVWTDAESEGFRDFRLDATDLMLSIYLCLGQAMLVQIVSFALRALEAKEWRPMEAALFCLNALADNVLEDDPSEEVLANLFSSSLFQEVGDFSQRVPSQARRTAIDSLGAYGPYIEKHAEYLPDAVRFLFASLETGALASTAAKSIASLCSACRTNLTAELDGFLQQYQRFLTGPTSDPYTKEKVIGAIASIVQALEPEDRKVQPLLALVANVEKDVEAAKDAAAAGDPALAEVMGVTALNCLATIGKALQVPGDVAINVYDDDEGQPDKTDFWNGAEGQSVQQRIMGCFSVLQVLSNNGDAIEAACQVLKSGFAESEPGPFVLSSSVTVSFLQQCTIQTPQVESVLGTACTLITQHSKPKGKRINGEVAGICQQVASFIQQLGVPSNDPGIAQSCIEVLCRLAPYYSHILFDESSPLLAQLPTILDFTLAAIEGADPFPKRSGADFWAALVKPPSVPVPDALRSRISQVVEAYGPRLALILMRQVGGLAQRSDLDQLSEPLKALITNQPAVKGWLEAALFSQDFPPVHDQVGESGKRRFLQQIVALRGDGRKTREVVRQFYAACRGTIASY</sequence>
<dbReference type="AlphaFoldDB" id="A0A9W7SYP8"/>
<keyword evidence="4" id="KW-0653">Protein transport</keyword>
<evidence type="ECO:0000313" key="6">
    <source>
        <dbReference type="EMBL" id="KAH9842223.1"/>
    </source>
</evidence>
<dbReference type="InterPro" id="IPR016024">
    <property type="entry name" value="ARM-type_fold"/>
</dbReference>
<gene>
    <name evidence="6" type="ORF">Tdes44962_MAKER01601</name>
</gene>
<dbReference type="OrthoDB" id="2016913at2759"/>
<dbReference type="GO" id="GO:0005634">
    <property type="term" value="C:nucleus"/>
    <property type="evidence" value="ECO:0007669"/>
    <property type="project" value="UniProtKB-SubCell"/>
</dbReference>
<keyword evidence="7" id="KW-1185">Reference proteome</keyword>
<dbReference type="SUPFAM" id="SSF48371">
    <property type="entry name" value="ARM repeat"/>
    <property type="match status" value="1"/>
</dbReference>
<comment type="subcellular location">
    <subcellularLocation>
        <location evidence="1">Nucleus</location>
    </subcellularLocation>
</comment>
<organism evidence="6 7">
    <name type="scientific">Teratosphaeria destructans</name>
    <dbReference type="NCBI Taxonomy" id="418781"/>
    <lineage>
        <taxon>Eukaryota</taxon>
        <taxon>Fungi</taxon>
        <taxon>Dikarya</taxon>
        <taxon>Ascomycota</taxon>
        <taxon>Pezizomycotina</taxon>
        <taxon>Dothideomycetes</taxon>
        <taxon>Dothideomycetidae</taxon>
        <taxon>Mycosphaerellales</taxon>
        <taxon>Teratosphaeriaceae</taxon>
        <taxon>Teratosphaeria</taxon>
    </lineage>
</organism>
<evidence type="ECO:0000313" key="7">
    <source>
        <dbReference type="Proteomes" id="UP001138500"/>
    </source>
</evidence>
<dbReference type="InterPro" id="IPR051345">
    <property type="entry name" value="Importin_beta-like_NTR"/>
</dbReference>